<dbReference type="PANTHER" id="PTHR43169:SF2">
    <property type="entry name" value="NAD_GMP SYNTHASE DOMAIN-CONTAINING PROTEIN"/>
    <property type="match status" value="1"/>
</dbReference>
<evidence type="ECO:0000313" key="3">
    <source>
        <dbReference type="Proteomes" id="UP000198535"/>
    </source>
</evidence>
<dbReference type="Proteomes" id="UP000198535">
    <property type="component" value="Unassembled WGS sequence"/>
</dbReference>
<dbReference type="GO" id="GO:0006529">
    <property type="term" value="P:asparagine biosynthetic process"/>
    <property type="evidence" value="ECO:0007669"/>
    <property type="project" value="InterPro"/>
</dbReference>
<dbReference type="InterPro" id="IPR005232">
    <property type="entry name" value="LarE"/>
</dbReference>
<keyword evidence="3" id="KW-1185">Reference proteome</keyword>
<dbReference type="InterPro" id="IPR052188">
    <property type="entry name" value="Ni-pincer_cofactor_biosynth"/>
</dbReference>
<gene>
    <name evidence="2" type="ORF">SAMN04488696_1251</name>
</gene>
<protein>
    <recommendedName>
        <fullName evidence="1">Toprim domain-containing protein</fullName>
    </recommendedName>
</protein>
<dbReference type="InterPro" id="IPR006171">
    <property type="entry name" value="TOPRIM_dom"/>
</dbReference>
<dbReference type="CDD" id="cd01990">
    <property type="entry name" value="LarE-like"/>
    <property type="match status" value="1"/>
</dbReference>
<dbReference type="Gene3D" id="3.40.50.620">
    <property type="entry name" value="HUPs"/>
    <property type="match status" value="1"/>
</dbReference>
<dbReference type="RefSeq" id="WP_091934825.1">
    <property type="nucleotide sequence ID" value="NZ_FOUJ01000002.1"/>
</dbReference>
<dbReference type="PIRSF" id="PIRSF006661">
    <property type="entry name" value="PP-lp_UCP006661"/>
    <property type="match status" value="1"/>
</dbReference>
<dbReference type="Pfam" id="PF00733">
    <property type="entry name" value="Asn_synthase"/>
    <property type="match status" value="1"/>
</dbReference>
<feature type="domain" description="Toprim" evidence="1">
    <location>
        <begin position="1"/>
        <end position="55"/>
    </location>
</feature>
<reference evidence="3" key="1">
    <citation type="submission" date="2016-10" db="EMBL/GenBank/DDBJ databases">
        <authorList>
            <person name="Varghese N."/>
            <person name="Submissions S."/>
        </authorList>
    </citation>
    <scope>NUCLEOTIDE SEQUENCE [LARGE SCALE GENOMIC DNA]</scope>
    <source>
        <strain evidence="3">Mob M</strain>
    </source>
</reference>
<dbReference type="EMBL" id="FOUJ01000002">
    <property type="protein sequence ID" value="SFM44728.1"/>
    <property type="molecule type" value="Genomic_DNA"/>
</dbReference>
<sequence length="266" mass="29448">MVIEKLELLKKGISEKESVIIAFSGGVDSSVLASIASDVLGEKAVAVTIKNHSFPERELDCAKKVAQEIGIEHKVVYLDELQFPLITENSPNRCYYCKKEIIGLLNSLKNELGFNVIIEGSNASDSAAYRPGKRVIEEAGDKVYSPFLEFDVTKDEIRQIARELGLSVADKTPSPCLASRFPYGDVLTEEGIKRVELAEDLLIGLGFQELRVRDHKGIARIEVPVDQMSTLLVMRETIVSYLKEAGFSYVTLDLEGFRSGSMDEVL</sequence>
<dbReference type="STRING" id="487685.SAMN04488696_1251"/>
<organism evidence="2 3">
    <name type="scientific">Methanolobus profundi</name>
    <dbReference type="NCBI Taxonomy" id="487685"/>
    <lineage>
        <taxon>Archaea</taxon>
        <taxon>Methanobacteriati</taxon>
        <taxon>Methanobacteriota</taxon>
        <taxon>Stenosarchaea group</taxon>
        <taxon>Methanomicrobia</taxon>
        <taxon>Methanosarcinales</taxon>
        <taxon>Methanosarcinaceae</taxon>
        <taxon>Methanolobus</taxon>
    </lineage>
</organism>
<dbReference type="AlphaFoldDB" id="A0A1I4QXF1"/>
<dbReference type="NCBIfam" id="TIGR00268">
    <property type="entry name" value="ATP-dependent sacrificial sulfur transferase LarE"/>
    <property type="match status" value="1"/>
</dbReference>
<dbReference type="GO" id="GO:0004066">
    <property type="term" value="F:asparagine synthase (glutamine-hydrolyzing) activity"/>
    <property type="evidence" value="ECO:0007669"/>
    <property type="project" value="InterPro"/>
</dbReference>
<dbReference type="InterPro" id="IPR014729">
    <property type="entry name" value="Rossmann-like_a/b/a_fold"/>
</dbReference>
<dbReference type="PANTHER" id="PTHR43169">
    <property type="entry name" value="EXSB FAMILY PROTEIN"/>
    <property type="match status" value="1"/>
</dbReference>
<dbReference type="PROSITE" id="PS50880">
    <property type="entry name" value="TOPRIM"/>
    <property type="match status" value="1"/>
</dbReference>
<dbReference type="OrthoDB" id="61764at2157"/>
<dbReference type="SUPFAM" id="SSF52402">
    <property type="entry name" value="Adenine nucleotide alpha hydrolases-like"/>
    <property type="match status" value="1"/>
</dbReference>
<dbReference type="InterPro" id="IPR001962">
    <property type="entry name" value="Asn_synthase"/>
</dbReference>
<evidence type="ECO:0000259" key="1">
    <source>
        <dbReference type="PROSITE" id="PS50880"/>
    </source>
</evidence>
<proteinExistence type="predicted"/>
<dbReference type="GO" id="GO:0016783">
    <property type="term" value="F:sulfurtransferase activity"/>
    <property type="evidence" value="ECO:0007669"/>
    <property type="project" value="InterPro"/>
</dbReference>
<evidence type="ECO:0000313" key="2">
    <source>
        <dbReference type="EMBL" id="SFM44728.1"/>
    </source>
</evidence>
<accession>A0A1I4QXF1</accession>
<name>A0A1I4QXF1_9EURY</name>